<dbReference type="AlphaFoldDB" id="A0A8H4KCV0"/>
<evidence type="ECO:0000256" key="2">
    <source>
        <dbReference type="SAM" id="Phobius"/>
    </source>
</evidence>
<feature type="region of interest" description="Disordered" evidence="1">
    <location>
        <begin position="26"/>
        <end position="45"/>
    </location>
</feature>
<reference evidence="3 4" key="1">
    <citation type="submission" date="2020-01" db="EMBL/GenBank/DDBJ databases">
        <title>Identification and distribution of gene clusters putatively required for synthesis of sphingolipid metabolism inhibitors in phylogenetically diverse species of the filamentous fungus Fusarium.</title>
        <authorList>
            <person name="Kim H.-S."/>
            <person name="Busman M."/>
            <person name="Brown D.W."/>
            <person name="Divon H."/>
            <person name="Uhlig S."/>
            <person name="Proctor R.H."/>
        </authorList>
    </citation>
    <scope>NUCLEOTIDE SEQUENCE [LARGE SCALE GENOMIC DNA]</scope>
    <source>
        <strain evidence="3 4">NRRL 20459</strain>
    </source>
</reference>
<keyword evidence="2" id="KW-0812">Transmembrane</keyword>
<dbReference type="Proteomes" id="UP000554235">
    <property type="component" value="Unassembled WGS sequence"/>
</dbReference>
<accession>A0A8H4KCV0</accession>
<keyword evidence="2" id="KW-0472">Membrane</keyword>
<keyword evidence="2" id="KW-1133">Transmembrane helix</keyword>
<evidence type="ECO:0000313" key="4">
    <source>
        <dbReference type="Proteomes" id="UP000554235"/>
    </source>
</evidence>
<dbReference type="EMBL" id="JAADYS010003348">
    <property type="protein sequence ID" value="KAF4448092.1"/>
    <property type="molecule type" value="Genomic_DNA"/>
</dbReference>
<feature type="compositionally biased region" description="Low complexity" evidence="1">
    <location>
        <begin position="182"/>
        <end position="194"/>
    </location>
</feature>
<feature type="compositionally biased region" description="Basic and acidic residues" evidence="1">
    <location>
        <begin position="201"/>
        <end position="222"/>
    </location>
</feature>
<protein>
    <submittedName>
        <fullName evidence="3">Uncharacterized protein</fullName>
    </submittedName>
</protein>
<organism evidence="3 4">
    <name type="scientific">Fusarium albosuccineum</name>
    <dbReference type="NCBI Taxonomy" id="1237068"/>
    <lineage>
        <taxon>Eukaryota</taxon>
        <taxon>Fungi</taxon>
        <taxon>Dikarya</taxon>
        <taxon>Ascomycota</taxon>
        <taxon>Pezizomycotina</taxon>
        <taxon>Sordariomycetes</taxon>
        <taxon>Hypocreomycetidae</taxon>
        <taxon>Hypocreales</taxon>
        <taxon>Nectriaceae</taxon>
        <taxon>Fusarium</taxon>
        <taxon>Fusarium decemcellulare species complex</taxon>
    </lineage>
</organism>
<proteinExistence type="predicted"/>
<feature type="compositionally biased region" description="Basic and acidic residues" evidence="1">
    <location>
        <begin position="248"/>
        <end position="291"/>
    </location>
</feature>
<sequence>MPHEQHPVIANAQNVFNHFYNNINPRHAPQTSPSSPSFTNLSKERDKGKPMYSYFNTTGNWTRPAVPLLPTATPTPIPIPAPEAHEPQTYTVVFPLIPVGAVVVVVLFMLAIMTVPWPRYAPGDEAALEEGRYERGMAVQTVRVVRDGVEVYNRDHNPEERLYEDLVLSPTQSPHQDQVTMRGGSLRSSTRSLTPESEADCLQKWERKRAKEHEESMSRKSESAASRASFMDSTDMSEFDDVPLTPTNKEHSEVDKAKEDEPDKETDKEPAQEPEQQDQRSVEDLRNELMHGLDQVRNMTEGK</sequence>
<evidence type="ECO:0000256" key="1">
    <source>
        <dbReference type="SAM" id="MobiDB-lite"/>
    </source>
</evidence>
<feature type="region of interest" description="Disordered" evidence="1">
    <location>
        <begin position="168"/>
        <end position="303"/>
    </location>
</feature>
<name>A0A8H4KCV0_9HYPO</name>
<keyword evidence="4" id="KW-1185">Reference proteome</keyword>
<feature type="compositionally biased region" description="Polar residues" evidence="1">
    <location>
        <begin position="26"/>
        <end position="41"/>
    </location>
</feature>
<gene>
    <name evidence="3" type="ORF">FALBO_16850</name>
</gene>
<comment type="caution">
    <text evidence="3">The sequence shown here is derived from an EMBL/GenBank/DDBJ whole genome shotgun (WGS) entry which is preliminary data.</text>
</comment>
<feature type="transmembrane region" description="Helical" evidence="2">
    <location>
        <begin position="92"/>
        <end position="112"/>
    </location>
</feature>
<evidence type="ECO:0000313" key="3">
    <source>
        <dbReference type="EMBL" id="KAF4448092.1"/>
    </source>
</evidence>
<feature type="compositionally biased region" description="Polar residues" evidence="1">
    <location>
        <begin position="169"/>
        <end position="179"/>
    </location>
</feature>